<sequence length="516" mass="59713">MNTPLTCTLRRLINKNKLYQGFLFARSLNTITNKPIRSPLDEYQRLVKINQLKDDPFQRSILKDLESLHTDLLNYMSPTLPNHKPINHKYGSIFNKFASILKNKNNPKNGQIKLNIPKGIYLYGDVGCGKTMLMDLFYNTIPSHLSKRRIHFHQFMQTIHKRSHDLKTELEQEAKKSKNVDTDPIPTLAWEIARNSRILCFDEFQVTDVADAMLLRRLLMMLISNDHGVILFATSNRKPDDLYINGVQRDSFIPCIELIKNQTNVICLDSKTDYRKIPKPISSVYYFPNPDELYDSKLVQTKRINHVNEWYHYFGQIDSDASQSTTSNDVHTTHYNFKLTTWGRELNVPKCVPQRVAQFTFKELCGSPLAAGDYLTLASNFKSFVVTDIPYLSIYVRDEIRRFITFLDAVYDNGGKLAVTSASDFSHLFVEAEDILNDFQLKPKDQIEKNIAKLNTLKKEEIKKDKVSEVDLIEEHGFSKDVAHTAARFFVDEERFAFARALSRLSQMSSTEWVEK</sequence>
<proteinExistence type="inferred from homology"/>
<keyword evidence="3" id="KW-0067">ATP-binding</keyword>
<comment type="similarity">
    <text evidence="1">Belongs to the AFG1 ATPase family.</text>
</comment>
<dbReference type="PANTHER" id="PTHR12169:SF6">
    <property type="entry name" value="AFG1-LIKE ATPASE"/>
    <property type="match status" value="1"/>
</dbReference>
<dbReference type="Proteomes" id="UP000002866">
    <property type="component" value="Chromosome 7"/>
</dbReference>
<dbReference type="KEGG" id="tbl:TBLA_0G00890"/>
<protein>
    <recommendedName>
        <fullName evidence="6">AAA+ ATPase domain-containing protein</fullName>
    </recommendedName>
</protein>
<organism evidence="4 5">
    <name type="scientific">Henningerozyma blattae (strain ATCC 34711 / CBS 6284 / DSM 70876 / NBRC 10599 / NRRL Y-10934 / UCD 77-7)</name>
    <name type="common">Yeast</name>
    <name type="synonym">Tetrapisispora blattae</name>
    <dbReference type="NCBI Taxonomy" id="1071380"/>
    <lineage>
        <taxon>Eukaryota</taxon>
        <taxon>Fungi</taxon>
        <taxon>Dikarya</taxon>
        <taxon>Ascomycota</taxon>
        <taxon>Saccharomycotina</taxon>
        <taxon>Saccharomycetes</taxon>
        <taxon>Saccharomycetales</taxon>
        <taxon>Saccharomycetaceae</taxon>
        <taxon>Henningerozyma</taxon>
    </lineage>
</organism>
<evidence type="ECO:0000256" key="1">
    <source>
        <dbReference type="ARBA" id="ARBA00010322"/>
    </source>
</evidence>
<dbReference type="GO" id="GO:0005743">
    <property type="term" value="C:mitochondrial inner membrane"/>
    <property type="evidence" value="ECO:0007669"/>
    <property type="project" value="EnsemblFungi"/>
</dbReference>
<dbReference type="EMBL" id="HE806322">
    <property type="protein sequence ID" value="CCH62036.1"/>
    <property type="molecule type" value="Genomic_DNA"/>
</dbReference>
<dbReference type="NCBIfam" id="NF040713">
    <property type="entry name" value="ZapE"/>
    <property type="match status" value="1"/>
</dbReference>
<dbReference type="STRING" id="1071380.I2H6N4"/>
<dbReference type="OrthoDB" id="548867at2759"/>
<keyword evidence="2" id="KW-0547">Nucleotide-binding</keyword>
<dbReference type="PANTHER" id="PTHR12169">
    <property type="entry name" value="ATPASE N2B"/>
    <property type="match status" value="1"/>
</dbReference>
<dbReference type="GO" id="GO:0034599">
    <property type="term" value="P:cellular response to oxidative stress"/>
    <property type="evidence" value="ECO:0007669"/>
    <property type="project" value="EnsemblFungi"/>
</dbReference>
<gene>
    <name evidence="4" type="primary">TBLA0G00890</name>
    <name evidence="4" type="ORF">TBLA_0G00890</name>
</gene>
<evidence type="ECO:0000313" key="4">
    <source>
        <dbReference type="EMBL" id="CCH62036.1"/>
    </source>
</evidence>
<reference evidence="4 5" key="1">
    <citation type="journal article" date="2011" name="Proc. Natl. Acad. Sci. U.S.A.">
        <title>Evolutionary erosion of yeast sex chromosomes by mating-type switching accidents.</title>
        <authorList>
            <person name="Gordon J.L."/>
            <person name="Armisen D."/>
            <person name="Proux-Wera E."/>
            <person name="Oheigeartaigh S.S."/>
            <person name="Byrne K.P."/>
            <person name="Wolfe K.H."/>
        </authorList>
    </citation>
    <scope>NUCLEOTIDE SEQUENCE [LARGE SCALE GENOMIC DNA]</scope>
    <source>
        <strain evidence="5">ATCC 34711 / CBS 6284 / DSM 70876 / NBRC 10599 / NRRL Y-10934 / UCD 77-7</strain>
    </source>
</reference>
<dbReference type="RefSeq" id="XP_004181555.1">
    <property type="nucleotide sequence ID" value="XM_004181507.1"/>
</dbReference>
<evidence type="ECO:0008006" key="6">
    <source>
        <dbReference type="Google" id="ProtNLM"/>
    </source>
</evidence>
<dbReference type="GeneID" id="14497168"/>
<dbReference type="SUPFAM" id="SSF52540">
    <property type="entry name" value="P-loop containing nucleoside triphosphate hydrolases"/>
    <property type="match status" value="1"/>
</dbReference>
<dbReference type="OMA" id="ARRFINM"/>
<dbReference type="HOGENOM" id="CLU_008681_1_1_1"/>
<accession>I2H6N4</accession>
<dbReference type="AlphaFoldDB" id="I2H6N4"/>
<dbReference type="GO" id="GO:0005524">
    <property type="term" value="F:ATP binding"/>
    <property type="evidence" value="ECO:0007669"/>
    <property type="project" value="UniProtKB-KW"/>
</dbReference>
<dbReference type="InterPro" id="IPR005654">
    <property type="entry name" value="ATPase_AFG1-like"/>
</dbReference>
<name>I2H6N4_HENB6</name>
<evidence type="ECO:0000256" key="3">
    <source>
        <dbReference type="ARBA" id="ARBA00022840"/>
    </source>
</evidence>
<dbReference type="InterPro" id="IPR027417">
    <property type="entry name" value="P-loop_NTPase"/>
</dbReference>
<dbReference type="GO" id="GO:0016887">
    <property type="term" value="F:ATP hydrolysis activity"/>
    <property type="evidence" value="ECO:0007669"/>
    <property type="project" value="InterPro"/>
</dbReference>
<dbReference type="GO" id="GO:0141164">
    <property type="term" value="P:mitochondrial protein quality control"/>
    <property type="evidence" value="ECO:0007669"/>
    <property type="project" value="EnsemblFungi"/>
</dbReference>
<dbReference type="Pfam" id="PF03969">
    <property type="entry name" value="AFG1_ATPase"/>
    <property type="match status" value="1"/>
</dbReference>
<evidence type="ECO:0000256" key="2">
    <source>
        <dbReference type="ARBA" id="ARBA00022741"/>
    </source>
</evidence>
<dbReference type="FunCoup" id="I2H6N4">
    <property type="interactions" value="833"/>
</dbReference>
<keyword evidence="5" id="KW-1185">Reference proteome</keyword>
<dbReference type="InParanoid" id="I2H6N4"/>
<evidence type="ECO:0000313" key="5">
    <source>
        <dbReference type="Proteomes" id="UP000002866"/>
    </source>
</evidence>
<dbReference type="eggNOG" id="KOG2383">
    <property type="taxonomic scope" value="Eukaryota"/>
</dbReference>
<dbReference type="Gene3D" id="3.40.50.300">
    <property type="entry name" value="P-loop containing nucleotide triphosphate hydrolases"/>
    <property type="match status" value="1"/>
</dbReference>